<evidence type="ECO:0000313" key="9">
    <source>
        <dbReference type="Proteomes" id="UP000258102"/>
    </source>
</evidence>
<dbReference type="RefSeq" id="WP_088530568.1">
    <property type="nucleotide sequence ID" value="NZ_CP021646.1"/>
</dbReference>
<dbReference type="GO" id="GO:0009055">
    <property type="term" value="F:electron transfer activity"/>
    <property type="evidence" value="ECO:0007669"/>
    <property type="project" value="InterPro"/>
</dbReference>
<feature type="domain" description="Cytochrome b561 bacterial/Ni-hydrogenase" evidence="7">
    <location>
        <begin position="4"/>
        <end position="169"/>
    </location>
</feature>
<reference evidence="8 9" key="1">
    <citation type="submission" date="2018-08" db="EMBL/GenBank/DDBJ databases">
        <title>Whole Genome Sequences of Two Pseudoalteromonas piscicida Strains, DE1-A and DE2-A, which Exhibit Strong Antibacterial Activity against Vibrio vulnificus.</title>
        <authorList>
            <person name="Richards G.P."/>
            <person name="Needleman D.S."/>
            <person name="Watson M.A."/>
            <person name="Polson S.W."/>
        </authorList>
    </citation>
    <scope>NUCLEOTIDE SEQUENCE [LARGE SCALE GENOMIC DNA]</scope>
    <source>
        <strain evidence="8 9">DE2-A</strain>
    </source>
</reference>
<evidence type="ECO:0000313" key="8">
    <source>
        <dbReference type="EMBL" id="AXR02368.1"/>
    </source>
</evidence>
<dbReference type="PANTHER" id="PTHR30485:SF2">
    <property type="entry name" value="BLL0597 PROTEIN"/>
    <property type="match status" value="1"/>
</dbReference>
<feature type="transmembrane region" description="Helical" evidence="6">
    <location>
        <begin position="12"/>
        <end position="30"/>
    </location>
</feature>
<feature type="transmembrane region" description="Helical" evidence="6">
    <location>
        <begin position="137"/>
        <end position="156"/>
    </location>
</feature>
<dbReference type="Gene3D" id="1.20.950.20">
    <property type="entry name" value="Transmembrane di-heme cytochromes, Chain C"/>
    <property type="match status" value="1"/>
</dbReference>
<dbReference type="Pfam" id="PF01292">
    <property type="entry name" value="Ni_hydr_CYTB"/>
    <property type="match status" value="1"/>
</dbReference>
<evidence type="ECO:0000256" key="4">
    <source>
        <dbReference type="ARBA" id="ARBA00022989"/>
    </source>
</evidence>
<keyword evidence="4 6" id="KW-1133">Transmembrane helix</keyword>
<evidence type="ECO:0000256" key="6">
    <source>
        <dbReference type="SAM" id="Phobius"/>
    </source>
</evidence>
<gene>
    <name evidence="8" type="ORF">D0511_10030</name>
</gene>
<evidence type="ECO:0000256" key="2">
    <source>
        <dbReference type="ARBA" id="ARBA00022475"/>
    </source>
</evidence>
<protein>
    <submittedName>
        <fullName evidence="8">Cytochrome b</fullName>
    </submittedName>
</protein>
<keyword evidence="2" id="KW-1003">Cell membrane</keyword>
<dbReference type="SUPFAM" id="SSF81342">
    <property type="entry name" value="Transmembrane di-heme cytochromes"/>
    <property type="match status" value="1"/>
</dbReference>
<feature type="transmembrane region" description="Helical" evidence="6">
    <location>
        <begin position="184"/>
        <end position="201"/>
    </location>
</feature>
<dbReference type="KEGG" id="ppis:B1L02_07740"/>
<dbReference type="InterPro" id="IPR051542">
    <property type="entry name" value="Hydrogenase_cytochrome"/>
</dbReference>
<proteinExistence type="predicted"/>
<sequence>MKRVYDLPTRCFHWLFAGCFFIAFVIGKWVDDDNALFSYHMIAGITLCFALSWRLIWGVIGSKHAKFSDFLLQPKALINYLKNSVSGENQRYAGHNPASSWASVVMMLLSICLGITGLLMITGPFDDAIEEIHEFCANAFILIVVLHLVGIVLHTIKYKDPIGKSMITGEKNLPNTEASVPKHTLLAVIYLVFILSCSTILSKNFDPVSRTTSVFGITLSLFEFEAAGENEHDEYDKHGSGSEHE</sequence>
<organism evidence="8 9">
    <name type="scientific">Pseudoalteromonas piscicida</name>
    <dbReference type="NCBI Taxonomy" id="43662"/>
    <lineage>
        <taxon>Bacteria</taxon>
        <taxon>Pseudomonadati</taxon>
        <taxon>Pseudomonadota</taxon>
        <taxon>Gammaproteobacteria</taxon>
        <taxon>Alteromonadales</taxon>
        <taxon>Pseudoalteromonadaceae</taxon>
        <taxon>Pseudoalteromonas</taxon>
    </lineage>
</organism>
<name>A0AAD0RIM5_PSEO7</name>
<dbReference type="InterPro" id="IPR011577">
    <property type="entry name" value="Cyt_b561_bac/Ni-Hgenase"/>
</dbReference>
<dbReference type="GO" id="GO:0020037">
    <property type="term" value="F:heme binding"/>
    <property type="evidence" value="ECO:0007669"/>
    <property type="project" value="TreeGrafter"/>
</dbReference>
<dbReference type="PANTHER" id="PTHR30485">
    <property type="entry name" value="NI/FE-HYDROGENASE 1 B-TYPE CYTOCHROME SUBUNIT"/>
    <property type="match status" value="1"/>
</dbReference>
<dbReference type="InterPro" id="IPR016174">
    <property type="entry name" value="Di-haem_cyt_TM"/>
</dbReference>
<dbReference type="GO" id="GO:0022904">
    <property type="term" value="P:respiratory electron transport chain"/>
    <property type="evidence" value="ECO:0007669"/>
    <property type="project" value="InterPro"/>
</dbReference>
<accession>A0AAD0RIM5</accession>
<dbReference type="EMBL" id="CP031761">
    <property type="protein sequence ID" value="AXR02368.1"/>
    <property type="molecule type" value="Genomic_DNA"/>
</dbReference>
<evidence type="ECO:0000256" key="1">
    <source>
        <dbReference type="ARBA" id="ARBA00004651"/>
    </source>
</evidence>
<evidence type="ECO:0000256" key="5">
    <source>
        <dbReference type="ARBA" id="ARBA00023136"/>
    </source>
</evidence>
<feature type="transmembrane region" description="Helical" evidence="6">
    <location>
        <begin position="36"/>
        <end position="57"/>
    </location>
</feature>
<keyword evidence="3 6" id="KW-0812">Transmembrane</keyword>
<dbReference type="Proteomes" id="UP000258102">
    <property type="component" value="Chromosome 1"/>
</dbReference>
<dbReference type="GO" id="GO:0005886">
    <property type="term" value="C:plasma membrane"/>
    <property type="evidence" value="ECO:0007669"/>
    <property type="project" value="UniProtKB-SubCell"/>
</dbReference>
<evidence type="ECO:0000256" key="3">
    <source>
        <dbReference type="ARBA" id="ARBA00022692"/>
    </source>
</evidence>
<keyword evidence="5 6" id="KW-0472">Membrane</keyword>
<feature type="transmembrane region" description="Helical" evidence="6">
    <location>
        <begin position="101"/>
        <end position="125"/>
    </location>
</feature>
<dbReference type="AlphaFoldDB" id="A0AAD0RIM5"/>
<comment type="subcellular location">
    <subcellularLocation>
        <location evidence="1">Cell membrane</location>
        <topology evidence="1">Multi-pass membrane protein</topology>
    </subcellularLocation>
</comment>
<evidence type="ECO:0000259" key="7">
    <source>
        <dbReference type="Pfam" id="PF01292"/>
    </source>
</evidence>